<sequence length="250" mass="29800">MFGLDLLKNRDKFSIDSIIEIIGSIRKGDLQLRDRFISESMPFIMKSLYKILKRHIDIKNDEEFSIGLSAFNEAIDHYDLCRKGNFYRYSYIMINHRIIDYLRSTKRNDKTIPFSSIEDKESFEQRYLTSNTQNQYEIVELKEDILILQQNLMAFGITWDDLIGNSPTHRDTRCLCIRIAKEILENEDLYTKFINTKRIPRSQLVERLKIHRRTIENHRIFIIAICLVLRSNQDELKAFPIHFEERGESL</sequence>
<dbReference type="OrthoDB" id="3190733at2"/>
<dbReference type="eggNOG" id="COG1191">
    <property type="taxonomic scope" value="Bacteria"/>
</dbReference>
<accession>A0A0L6JVG6</accession>
<evidence type="ECO:0000256" key="2">
    <source>
        <dbReference type="ARBA" id="ARBA00023015"/>
    </source>
</evidence>
<comment type="caution">
    <text evidence="7">The sequence shown here is derived from an EMBL/GenBank/DDBJ whole genome shotgun (WGS) entry which is preliminary data.</text>
</comment>
<comment type="subunit">
    <text evidence="6">Interacts with RsgI.</text>
</comment>
<evidence type="ECO:0000256" key="6">
    <source>
        <dbReference type="HAMAP-Rule" id="MF_02064"/>
    </source>
</evidence>
<dbReference type="PIRSF" id="PIRSF038953">
    <property type="entry name" value="SigI"/>
    <property type="match status" value="1"/>
</dbReference>
<dbReference type="GO" id="GO:0006352">
    <property type="term" value="P:DNA-templated transcription initiation"/>
    <property type="evidence" value="ECO:0007669"/>
    <property type="project" value="UniProtKB-UniRule"/>
</dbReference>
<dbReference type="RefSeq" id="WP_036945973.1">
    <property type="nucleotide sequence ID" value="NZ_JQKC01000097.1"/>
</dbReference>
<gene>
    <name evidence="6" type="primary">sigI</name>
    <name evidence="7" type="ORF">Bccel_5133</name>
</gene>
<evidence type="ECO:0000256" key="1">
    <source>
        <dbReference type="ARBA" id="ARBA00022490"/>
    </source>
</evidence>
<keyword evidence="5 6" id="KW-0804">Transcription</keyword>
<dbReference type="InterPro" id="IPR014244">
    <property type="entry name" value="RNA_pol_sigma-I"/>
</dbReference>
<dbReference type="AlphaFoldDB" id="A0A0L6JVG6"/>
<dbReference type="Gene3D" id="1.10.1740.10">
    <property type="match status" value="1"/>
</dbReference>
<evidence type="ECO:0000256" key="5">
    <source>
        <dbReference type="ARBA" id="ARBA00023163"/>
    </source>
</evidence>
<keyword evidence="8" id="KW-1185">Reference proteome</keyword>
<keyword evidence="3 6" id="KW-0731">Sigma factor</keyword>
<proteinExistence type="inferred from homology"/>
<keyword evidence="2 6" id="KW-0805">Transcription regulation</keyword>
<dbReference type="HAMAP" id="MF_02064">
    <property type="entry name" value="Sigma70_SigI"/>
    <property type="match status" value="1"/>
</dbReference>
<dbReference type="EMBL" id="LGTC01000001">
    <property type="protein sequence ID" value="KNY29856.1"/>
    <property type="molecule type" value="Genomic_DNA"/>
</dbReference>
<dbReference type="GO" id="GO:0016987">
    <property type="term" value="F:sigma factor activity"/>
    <property type="evidence" value="ECO:0007669"/>
    <property type="project" value="UniProtKB-UniRule"/>
</dbReference>
<feature type="DNA-binding region" description="H-T-H motif" evidence="6">
    <location>
        <begin position="201"/>
        <end position="220"/>
    </location>
</feature>
<keyword evidence="1 6" id="KW-0963">Cytoplasm</keyword>
<dbReference type="SUPFAM" id="SSF88946">
    <property type="entry name" value="Sigma2 domain of RNA polymerase sigma factors"/>
    <property type="match status" value="1"/>
</dbReference>
<comment type="similarity">
    <text evidence="6">Belongs to the sigma-70 factor family. SigI subfamily.</text>
</comment>
<evidence type="ECO:0000313" key="8">
    <source>
        <dbReference type="Proteomes" id="UP000036923"/>
    </source>
</evidence>
<evidence type="ECO:0000256" key="4">
    <source>
        <dbReference type="ARBA" id="ARBA00023125"/>
    </source>
</evidence>
<comment type="activity regulation">
    <text evidence="6">Negatively regulated by the anti-sigma-I factor RsgI.</text>
</comment>
<dbReference type="Proteomes" id="UP000036923">
    <property type="component" value="Unassembled WGS sequence"/>
</dbReference>
<feature type="short sequence motif" description="Polymerase core binding" evidence="6">
    <location>
        <begin position="62"/>
        <end position="75"/>
    </location>
</feature>
<comment type="subcellular location">
    <subcellularLocation>
        <location evidence="6">Cytoplasm</location>
    </subcellularLocation>
</comment>
<name>A0A0L6JVG6_9FIRM</name>
<dbReference type="InterPro" id="IPR013325">
    <property type="entry name" value="RNA_pol_sigma_r2"/>
</dbReference>
<evidence type="ECO:0000313" key="7">
    <source>
        <dbReference type="EMBL" id="KNY29856.1"/>
    </source>
</evidence>
<protein>
    <recommendedName>
        <fullName evidence="6">RNA polymerase sigma factor SigI</fullName>
    </recommendedName>
</protein>
<evidence type="ECO:0000256" key="3">
    <source>
        <dbReference type="ARBA" id="ARBA00023082"/>
    </source>
</evidence>
<dbReference type="STRING" id="398512.Bccel_5133"/>
<organism evidence="7 8">
    <name type="scientific">Pseudobacteroides cellulosolvens ATCC 35603 = DSM 2933</name>
    <dbReference type="NCBI Taxonomy" id="398512"/>
    <lineage>
        <taxon>Bacteria</taxon>
        <taxon>Bacillati</taxon>
        <taxon>Bacillota</taxon>
        <taxon>Clostridia</taxon>
        <taxon>Eubacteriales</taxon>
        <taxon>Oscillospiraceae</taxon>
        <taxon>Pseudobacteroides</taxon>
    </lineage>
</organism>
<keyword evidence="4 6" id="KW-0238">DNA-binding</keyword>
<reference evidence="8" key="1">
    <citation type="submission" date="2015-07" db="EMBL/GenBank/DDBJ databases">
        <title>Near-Complete Genome Sequence of the Cellulolytic Bacterium Bacteroides (Pseudobacteroides) cellulosolvens ATCC 35603.</title>
        <authorList>
            <person name="Dassa B."/>
            <person name="Utturkar S.M."/>
            <person name="Klingeman D.M."/>
            <person name="Hurt R.A."/>
            <person name="Keller M."/>
            <person name="Xu J."/>
            <person name="Reddy Y.H.K."/>
            <person name="Borovok I."/>
            <person name="Grinberg I.R."/>
            <person name="Lamed R."/>
            <person name="Zhivin O."/>
            <person name="Bayer E.A."/>
            <person name="Brown S.D."/>
        </authorList>
    </citation>
    <scope>NUCLEOTIDE SEQUENCE [LARGE SCALE GENOMIC DNA]</scope>
    <source>
        <strain evidence="8">DSM 2933</strain>
    </source>
</reference>
<dbReference type="PATRIC" id="fig|398512.5.peg.5377"/>
<keyword evidence="6" id="KW-0346">Stress response</keyword>
<dbReference type="GO" id="GO:0003677">
    <property type="term" value="F:DNA binding"/>
    <property type="evidence" value="ECO:0007669"/>
    <property type="project" value="UniProtKB-UniRule"/>
</dbReference>
<dbReference type="GO" id="GO:0005737">
    <property type="term" value="C:cytoplasm"/>
    <property type="evidence" value="ECO:0007669"/>
    <property type="project" value="UniProtKB-SubCell"/>
</dbReference>
<comment type="function">
    <text evidence="6">Sigma factors are initiation factors that promote the attachment of RNA polymerase to specific initiation sites and are then released.</text>
</comment>